<comment type="subcellular location">
    <subcellularLocation>
        <location evidence="1">Membrane</location>
        <topology evidence="1">Multi-pass membrane protein</topology>
    </subcellularLocation>
</comment>
<dbReference type="GO" id="GO:0005326">
    <property type="term" value="F:neurotransmitter transmembrane transporter activity"/>
    <property type="evidence" value="ECO:0007669"/>
    <property type="project" value="TreeGrafter"/>
</dbReference>
<dbReference type="AlphaFoldDB" id="A0A0L7KP86"/>
<keyword evidence="2 5" id="KW-0812">Transmembrane</keyword>
<sequence length="258" mass="28759">MPMPYRAVHRGAVSVLRLQHHSTIDSSYFAGYLITQVPGGFLASMYPANRIFGFAIFLSALFNMAIPGAMTVGPAAVVILKGVTYPSCHGIWRMWAPPMERSRLATLAFCGTYAGIVVGMPLSGILTDYISWQAPYVMWLWLVFERPSKHPCISSKELTYIEQSLGTATQAAMPGFWATPWKAFATSAPVYAIIVANFCRTWNFCLLVIFQSAYFKTRFNMQITENNIMTTTNVRKLFNCGGFGLEAFFFVLVAYANN</sequence>
<evidence type="ECO:0000313" key="6">
    <source>
        <dbReference type="EMBL" id="KOB64769.1"/>
    </source>
</evidence>
<dbReference type="Pfam" id="PF07690">
    <property type="entry name" value="MFS_1"/>
    <property type="match status" value="1"/>
</dbReference>
<name>A0A0L7KP86_OPEBR</name>
<dbReference type="Proteomes" id="UP000037510">
    <property type="component" value="Unassembled WGS sequence"/>
</dbReference>
<dbReference type="GO" id="GO:0035249">
    <property type="term" value="P:synaptic transmission, glutamatergic"/>
    <property type="evidence" value="ECO:0007669"/>
    <property type="project" value="TreeGrafter"/>
</dbReference>
<reference evidence="6 7" key="1">
    <citation type="journal article" date="2015" name="Genome Biol. Evol.">
        <title>The genome of winter moth (Operophtera brumata) provides a genomic perspective on sexual dimorphism and phenology.</title>
        <authorList>
            <person name="Derks M.F."/>
            <person name="Smit S."/>
            <person name="Salis L."/>
            <person name="Schijlen E."/>
            <person name="Bossers A."/>
            <person name="Mateman C."/>
            <person name="Pijl A.S."/>
            <person name="de Ridder D."/>
            <person name="Groenen M.A."/>
            <person name="Visser M.E."/>
            <person name="Megens H.J."/>
        </authorList>
    </citation>
    <scope>NUCLEOTIDE SEQUENCE [LARGE SCALE GENOMIC DNA]</scope>
    <source>
        <strain evidence="6">WM2013NL</strain>
        <tissue evidence="6">Head and thorax</tissue>
    </source>
</reference>
<dbReference type="InterPro" id="IPR011701">
    <property type="entry name" value="MFS"/>
</dbReference>
<evidence type="ECO:0000313" key="7">
    <source>
        <dbReference type="Proteomes" id="UP000037510"/>
    </source>
</evidence>
<dbReference type="PANTHER" id="PTHR11662">
    <property type="entry name" value="SOLUTE CARRIER FAMILY 17"/>
    <property type="match status" value="1"/>
</dbReference>
<evidence type="ECO:0000256" key="4">
    <source>
        <dbReference type="ARBA" id="ARBA00023136"/>
    </source>
</evidence>
<accession>A0A0L7KP86</accession>
<feature type="non-terminal residue" evidence="6">
    <location>
        <position position="1"/>
    </location>
</feature>
<keyword evidence="4 5" id="KW-0472">Membrane</keyword>
<feature type="non-terminal residue" evidence="6">
    <location>
        <position position="258"/>
    </location>
</feature>
<evidence type="ECO:0000256" key="2">
    <source>
        <dbReference type="ARBA" id="ARBA00022692"/>
    </source>
</evidence>
<dbReference type="PANTHER" id="PTHR11662:SF456">
    <property type="entry name" value="VESICULAR GLUTAMATE TRANSPORTER, ISOFORM A"/>
    <property type="match status" value="1"/>
</dbReference>
<dbReference type="SUPFAM" id="SSF103473">
    <property type="entry name" value="MFS general substrate transporter"/>
    <property type="match status" value="1"/>
</dbReference>
<proteinExistence type="predicted"/>
<dbReference type="GO" id="GO:0030672">
    <property type="term" value="C:synaptic vesicle membrane"/>
    <property type="evidence" value="ECO:0007669"/>
    <property type="project" value="TreeGrafter"/>
</dbReference>
<dbReference type="InterPro" id="IPR050382">
    <property type="entry name" value="MFS_Na/Anion_cotransporter"/>
</dbReference>
<dbReference type="STRING" id="104452.A0A0L7KP86"/>
<comment type="caution">
    <text evidence="6">The sequence shown here is derived from an EMBL/GenBank/DDBJ whole genome shotgun (WGS) entry which is preliminary data.</text>
</comment>
<keyword evidence="7" id="KW-1185">Reference proteome</keyword>
<evidence type="ECO:0000256" key="5">
    <source>
        <dbReference type="SAM" id="Phobius"/>
    </source>
</evidence>
<evidence type="ECO:0000256" key="3">
    <source>
        <dbReference type="ARBA" id="ARBA00022989"/>
    </source>
</evidence>
<feature type="transmembrane region" description="Helical" evidence="5">
    <location>
        <begin position="51"/>
        <end position="83"/>
    </location>
</feature>
<protein>
    <submittedName>
        <fullName evidence="6">Vesicular glutamate transporter 2</fullName>
    </submittedName>
</protein>
<feature type="transmembrane region" description="Helical" evidence="5">
    <location>
        <begin position="190"/>
        <end position="215"/>
    </location>
</feature>
<dbReference type="GO" id="GO:0005313">
    <property type="term" value="F:L-glutamate transmembrane transporter activity"/>
    <property type="evidence" value="ECO:0007669"/>
    <property type="project" value="TreeGrafter"/>
</dbReference>
<dbReference type="InterPro" id="IPR036259">
    <property type="entry name" value="MFS_trans_sf"/>
</dbReference>
<organism evidence="6 7">
    <name type="scientific">Operophtera brumata</name>
    <name type="common">Winter moth</name>
    <name type="synonym">Phalaena brumata</name>
    <dbReference type="NCBI Taxonomy" id="104452"/>
    <lineage>
        <taxon>Eukaryota</taxon>
        <taxon>Metazoa</taxon>
        <taxon>Ecdysozoa</taxon>
        <taxon>Arthropoda</taxon>
        <taxon>Hexapoda</taxon>
        <taxon>Insecta</taxon>
        <taxon>Pterygota</taxon>
        <taxon>Neoptera</taxon>
        <taxon>Endopterygota</taxon>
        <taxon>Lepidoptera</taxon>
        <taxon>Glossata</taxon>
        <taxon>Ditrysia</taxon>
        <taxon>Geometroidea</taxon>
        <taxon>Geometridae</taxon>
        <taxon>Larentiinae</taxon>
        <taxon>Operophtera</taxon>
    </lineage>
</organism>
<dbReference type="GO" id="GO:0098700">
    <property type="term" value="P:neurotransmitter loading into synaptic vesicle"/>
    <property type="evidence" value="ECO:0007669"/>
    <property type="project" value="TreeGrafter"/>
</dbReference>
<dbReference type="EMBL" id="JTDY01008062">
    <property type="protein sequence ID" value="KOB64769.1"/>
    <property type="molecule type" value="Genomic_DNA"/>
</dbReference>
<dbReference type="Gene3D" id="1.20.1250.20">
    <property type="entry name" value="MFS general substrate transporter like domains"/>
    <property type="match status" value="1"/>
</dbReference>
<feature type="transmembrane region" description="Helical" evidence="5">
    <location>
        <begin position="104"/>
        <end position="126"/>
    </location>
</feature>
<keyword evidence="3 5" id="KW-1133">Transmembrane helix</keyword>
<dbReference type="GO" id="GO:0050803">
    <property type="term" value="P:regulation of synapse structure or activity"/>
    <property type="evidence" value="ECO:0007669"/>
    <property type="project" value="TreeGrafter"/>
</dbReference>
<dbReference type="GO" id="GO:0060076">
    <property type="term" value="C:excitatory synapse"/>
    <property type="evidence" value="ECO:0007669"/>
    <property type="project" value="TreeGrafter"/>
</dbReference>
<feature type="transmembrane region" description="Helical" evidence="5">
    <location>
        <begin position="236"/>
        <end position="256"/>
    </location>
</feature>
<evidence type="ECO:0000256" key="1">
    <source>
        <dbReference type="ARBA" id="ARBA00004141"/>
    </source>
</evidence>
<gene>
    <name evidence="6" type="ORF">OBRU01_23705</name>
</gene>